<dbReference type="EMBL" id="FOAN01000005">
    <property type="protein sequence ID" value="SEL79370.1"/>
    <property type="molecule type" value="Genomic_DNA"/>
</dbReference>
<dbReference type="Gene3D" id="3.40.50.850">
    <property type="entry name" value="Isochorismatase-like"/>
    <property type="match status" value="1"/>
</dbReference>
<keyword evidence="1" id="KW-0378">Hydrolase</keyword>
<dbReference type="GO" id="GO:0016787">
    <property type="term" value="F:hydrolase activity"/>
    <property type="evidence" value="ECO:0007669"/>
    <property type="project" value="UniProtKB-KW"/>
</dbReference>
<dbReference type="InterPro" id="IPR000868">
    <property type="entry name" value="Isochorismatase-like_dom"/>
</dbReference>
<reference evidence="4" key="1">
    <citation type="submission" date="2016-10" db="EMBL/GenBank/DDBJ databases">
        <authorList>
            <person name="Varghese N."/>
            <person name="Submissions S."/>
        </authorList>
    </citation>
    <scope>NUCLEOTIDE SEQUENCE [LARGE SCALE GENOMIC DNA]</scope>
    <source>
        <strain evidence="4">LMG 26383,CCUG 61248,R- 45681</strain>
    </source>
</reference>
<dbReference type="RefSeq" id="WP_091836753.1">
    <property type="nucleotide sequence ID" value="NZ_FOAN01000005.1"/>
</dbReference>
<dbReference type="InterPro" id="IPR050272">
    <property type="entry name" value="Isochorismatase-like_hydrls"/>
</dbReference>
<evidence type="ECO:0000256" key="1">
    <source>
        <dbReference type="ARBA" id="ARBA00022801"/>
    </source>
</evidence>
<evidence type="ECO:0000313" key="4">
    <source>
        <dbReference type="Proteomes" id="UP000199664"/>
    </source>
</evidence>
<accession>A0A1H7T3A1</accession>
<dbReference type="PANTHER" id="PTHR43540">
    <property type="entry name" value="PEROXYUREIDOACRYLATE/UREIDOACRYLATE AMIDOHYDROLASE-RELATED"/>
    <property type="match status" value="1"/>
</dbReference>
<dbReference type="STRING" id="1036779.SAMN04515666_105339"/>
<keyword evidence="4" id="KW-1185">Reference proteome</keyword>
<dbReference type="PANTHER" id="PTHR43540:SF1">
    <property type="entry name" value="ISOCHORISMATASE HYDROLASE"/>
    <property type="match status" value="1"/>
</dbReference>
<sequence length="243" mass="27087">MTKRIWDDFLTERDKQVYAQAGYGKRGGFGKRPALFIIDVQYNFCGDKPEDILEGLKQYRTHCGPEAWAAVEHIVPLLELAREKNIPVFYTESARRPDMIDSGVQVGKNHRGAEKTSTEGTHATQTVAPLAPRPQDIRIGKRKPSCFFGTIFMSHLNFFDVDTLILTGCTTSGCLRATAVDAYSYNFKVVIPEETAFDRFQASHAINLFDLNCKYADVIPSAEVKDYLGGLAVRDDLPTGVQG</sequence>
<dbReference type="OrthoDB" id="7500697at2"/>
<evidence type="ECO:0000259" key="2">
    <source>
        <dbReference type="Pfam" id="PF00857"/>
    </source>
</evidence>
<organism evidence="3 4">
    <name type="scientific">Bosea lupini</name>
    <dbReference type="NCBI Taxonomy" id="1036779"/>
    <lineage>
        <taxon>Bacteria</taxon>
        <taxon>Pseudomonadati</taxon>
        <taxon>Pseudomonadota</taxon>
        <taxon>Alphaproteobacteria</taxon>
        <taxon>Hyphomicrobiales</taxon>
        <taxon>Boseaceae</taxon>
        <taxon>Bosea</taxon>
    </lineage>
</organism>
<dbReference type="Pfam" id="PF00857">
    <property type="entry name" value="Isochorismatase"/>
    <property type="match status" value="1"/>
</dbReference>
<dbReference type="SUPFAM" id="SSF52499">
    <property type="entry name" value="Isochorismatase-like hydrolases"/>
    <property type="match status" value="1"/>
</dbReference>
<feature type="domain" description="Isochorismatase-like" evidence="2">
    <location>
        <begin position="34"/>
        <end position="222"/>
    </location>
</feature>
<dbReference type="AlphaFoldDB" id="A0A1H7T3A1"/>
<dbReference type="InterPro" id="IPR036380">
    <property type="entry name" value="Isochorismatase-like_sf"/>
</dbReference>
<proteinExistence type="predicted"/>
<name>A0A1H7T3A1_9HYPH</name>
<protein>
    <submittedName>
        <fullName evidence="3">Nicotinamidase-related amidase</fullName>
    </submittedName>
</protein>
<evidence type="ECO:0000313" key="3">
    <source>
        <dbReference type="EMBL" id="SEL79370.1"/>
    </source>
</evidence>
<dbReference type="Proteomes" id="UP000199664">
    <property type="component" value="Unassembled WGS sequence"/>
</dbReference>
<gene>
    <name evidence="3" type="ORF">SAMN04515666_105339</name>
</gene>